<dbReference type="InterPro" id="IPR005135">
    <property type="entry name" value="Endo/exonuclease/phosphatase"/>
</dbReference>
<evidence type="ECO:0000313" key="4">
    <source>
        <dbReference type="EMBL" id="NOU83004.1"/>
    </source>
</evidence>
<comment type="caution">
    <text evidence="4">The sequence shown here is derived from an EMBL/GenBank/DDBJ whole genome shotgun (WGS) entry which is preliminary data.</text>
</comment>
<dbReference type="InterPro" id="IPR008334">
    <property type="entry name" value="5'-Nucleotdase_C"/>
</dbReference>
<keyword evidence="1" id="KW-0732">Signal</keyword>
<dbReference type="PANTHER" id="PTHR42834:SF1">
    <property type="entry name" value="ENDONUCLEASE_EXONUCLEASE_PHOSPHATASE FAMILY PROTEIN (AFU_ORTHOLOGUE AFUA_3G09210)"/>
    <property type="match status" value="1"/>
</dbReference>
<dbReference type="Gene3D" id="3.60.21.10">
    <property type="match status" value="1"/>
</dbReference>
<dbReference type="SUPFAM" id="SSF55816">
    <property type="entry name" value="5'-nucleotidase (syn. UDP-sugar hydrolase), C-terminal domain"/>
    <property type="match status" value="1"/>
</dbReference>
<accession>A0ABX1YRT3</accession>
<sequence length="1703" mass="178815">MGRYTYMKLSSQCRRPLSLFLAVALLLTGIFPGFSSGVSTASAEAVPFDVGITQAPSVTASPASSSKVGIGSTITLSTSVTASVYYSVYTNDSPIAEAENVWYESPIVVGSNYTTLTIKAYSLLPDLEKGPTATFKYTVAAVLDNLKISQIQGASHTSPYLDSLVTNVKGIVTYIKDANNFYIQSATADMDNDIKTSEAILIYQKGGSSAVKVGDAITVDGTVKEYGFSGQLTTTEIAASKTTVLSIGNPLPAATLLGTGGRVVPTTVIDDDKFVKFEPDTDAIDFYESLEGMRLELTKPTTVGPAVYYASSSTFEIPVVTVNGTANTTEVTSAAGGLVLTGADFNPQRLILSVKSAPVLTTGQQFTSNITGIMNYDYGKFLISTETGTLPDVSPSKLQREVTSLSSNAEGKLNIASFNIENFSKLNDPKKIKNVAKDIVNNLKTPDIIGLTEVQDNNGTGTGVTEANESFEVLIAAIEDIDGGASAYAYTDIAPVNNQDGGVPEGNIRSGFLYNTNRVALKSGTSGSATESVTYSKTSGLSVNPGRIDPTNEAFIDSRKPVAAEFTFEGNDVIVIANHFNSKSSDNYLFGSVQPPVFTTEVQRAKIAKIVNGFVEDVLQENADANVVVLGDLNDFQFSNTLNILKGSALTNLVNTLPLNERYSYVFQGNSQTLDHILVNNRLASDTTLDIVHINSDFADPGDYPPGTEFPADIRISDHDPLLAQIDFATEDFNLRVLHTNDTHGHLENVAKRTSATSSERTGNTVLLDAGDVFSGTLYFNQFKGQADIKFMNNIGYDVMTFGNHEFDMNKEQPEVLKNFVTAAQFPFASSNIDFTTNNSELADLYHEMTGILETDEAKSTAKDGNIYPSVIKDVYGEKIGIFGLTTEDTVGLSSPGDKIIFKNHIESAKKTVEALEAQGINKIIAVTHLGYTVDQELAKAVPGIDIIVGGHSHTKVDNPPTPIVNVGTGKNVLIVQTGEYSQFLGELDVTFDKDGEIKTYKGKLLDVNLFGPDAAASALLAPYDAELATVRSTVVGYTNVDLYTYRMINGKSTRVVRSEETPIGNMIADSIAEKVTELLPSFVSASDRASIKGVVAIQNGGGIREAINVGDITMGEVLTTLPFGNGLAALKVTGAEIISSLENAVSGISSDQGRFAHVSGMRYTYDSTKKPEIVDSLTNKVTQAGERIVSVDIKQADGSYLPVDPAAYYILSTNSFMAGGGDFYRALASAKADGRYYELGLPDFEVLLAYLKSHNPVTSCLEGRITDLKGAAPTPTPTPAPTSGSGGGPGTTVPTATPSPSPTATATAAVPPQVTTITAADLTAQLAALPAGTSELIIPLTASAGGAQVVLPGSVLVQQAAAKPNTVLTFTSTGGASYSLPLSLINGTALAAQLGTSDFTVTVSLLQAATATLDSLNKAIAAQAGSVTLAAPVIEFLVTAEAGNTSVPLNSFGSTYVKRTITATGALSSQGATAVSYDPATGKLSFVPSIFAGISGGNTEVTIKRNSNSYYTVVKSTKTFGDTTGHWAQSSIELLASKLIITGTSSTAFSPSLSITRAEFAALITRSLGLASASGGTTFSDVSTGAWYADAVQTAAAAGLITGYTDGSFKPGNPISRQEMAAVLSKAIKYTGKTLTADPAVLAKFSDAAGIPDWSRAAVAGIAAEGIIQGTPDGAFAPAKLATRAEAATMLEKTLKSLQFIN</sequence>
<dbReference type="CDD" id="cd04486">
    <property type="entry name" value="YhcR_OBF_like"/>
    <property type="match status" value="1"/>
</dbReference>
<dbReference type="PANTHER" id="PTHR42834">
    <property type="entry name" value="ENDONUCLEASE/EXONUCLEASE/PHOSPHATASE FAMILY PROTEIN (AFU_ORTHOLOGUE AFUA_3G09210)"/>
    <property type="match status" value="1"/>
</dbReference>
<feature type="region of interest" description="Disordered" evidence="2">
    <location>
        <begin position="1269"/>
        <end position="1310"/>
    </location>
</feature>
<evidence type="ECO:0000313" key="5">
    <source>
        <dbReference type="Proteomes" id="UP000596857"/>
    </source>
</evidence>
<dbReference type="InterPro" id="IPR001119">
    <property type="entry name" value="SLH_dom"/>
</dbReference>
<dbReference type="Pfam" id="PF03372">
    <property type="entry name" value="Exo_endo_phos"/>
    <property type="match status" value="1"/>
</dbReference>
<dbReference type="Pfam" id="PF00395">
    <property type="entry name" value="SLH"/>
    <property type="match status" value="3"/>
</dbReference>
<dbReference type="InterPro" id="IPR006179">
    <property type="entry name" value="5_nucleotidase/apyrase"/>
</dbReference>
<reference evidence="4 5" key="1">
    <citation type="submission" date="2019-10" db="EMBL/GenBank/DDBJ databases">
        <title>Description of Paenibacillus terricola sp. nov.</title>
        <authorList>
            <person name="Carlier A."/>
            <person name="Qi S."/>
        </authorList>
    </citation>
    <scope>NUCLEOTIDE SEQUENCE [LARGE SCALE GENOMIC DNA]</scope>
    <source>
        <strain evidence="4 5">LMG 31459</strain>
    </source>
</reference>
<dbReference type="SUPFAM" id="SSF56300">
    <property type="entry name" value="Metallo-dependent phosphatases"/>
    <property type="match status" value="1"/>
</dbReference>
<evidence type="ECO:0000256" key="2">
    <source>
        <dbReference type="SAM" id="MobiDB-lite"/>
    </source>
</evidence>
<dbReference type="Proteomes" id="UP000596857">
    <property type="component" value="Unassembled WGS sequence"/>
</dbReference>
<dbReference type="Gene3D" id="3.90.780.10">
    <property type="entry name" value="5'-Nucleotidase, C-terminal domain"/>
    <property type="match status" value="1"/>
</dbReference>
<dbReference type="PRINTS" id="PR01607">
    <property type="entry name" value="APYRASEFAMLY"/>
</dbReference>
<keyword evidence="5" id="KW-1185">Reference proteome</keyword>
<dbReference type="InterPro" id="IPR004843">
    <property type="entry name" value="Calcineurin-like_PHP"/>
</dbReference>
<feature type="domain" description="SLH" evidence="3">
    <location>
        <begin position="1576"/>
        <end position="1639"/>
    </location>
</feature>
<dbReference type="CDD" id="cd10283">
    <property type="entry name" value="MnuA_DNase1-like"/>
    <property type="match status" value="1"/>
</dbReference>
<feature type="domain" description="SLH" evidence="3">
    <location>
        <begin position="1643"/>
        <end position="1703"/>
    </location>
</feature>
<name>A0ABX1YRT3_9BACL</name>
<dbReference type="Pfam" id="PF00149">
    <property type="entry name" value="Metallophos"/>
    <property type="match status" value="1"/>
</dbReference>
<dbReference type="Pfam" id="PF02872">
    <property type="entry name" value="5_nucleotid_C"/>
    <property type="match status" value="1"/>
</dbReference>
<feature type="domain" description="SLH" evidence="3">
    <location>
        <begin position="1516"/>
        <end position="1575"/>
    </location>
</feature>
<organism evidence="4 5">
    <name type="scientific">Paenibacillus phytohabitans</name>
    <dbReference type="NCBI Taxonomy" id="2654978"/>
    <lineage>
        <taxon>Bacteria</taxon>
        <taxon>Bacillati</taxon>
        <taxon>Bacillota</taxon>
        <taxon>Bacilli</taxon>
        <taxon>Bacillales</taxon>
        <taxon>Paenibacillaceae</taxon>
        <taxon>Paenibacillus</taxon>
    </lineage>
</organism>
<dbReference type="PROSITE" id="PS00785">
    <property type="entry name" value="5_NUCLEOTIDASE_1"/>
    <property type="match status" value="1"/>
</dbReference>
<gene>
    <name evidence="4" type="ORF">GC101_29525</name>
</gene>
<dbReference type="EMBL" id="WHOB01000089">
    <property type="protein sequence ID" value="NOU83004.1"/>
    <property type="molecule type" value="Genomic_DNA"/>
</dbReference>
<dbReference type="InterPro" id="IPR006146">
    <property type="entry name" value="5'-Nucleotdase_CS"/>
</dbReference>
<dbReference type="SUPFAM" id="SSF56219">
    <property type="entry name" value="DNase I-like"/>
    <property type="match status" value="1"/>
</dbReference>
<dbReference type="InterPro" id="IPR036907">
    <property type="entry name" value="5'-Nucleotdase_C_sf"/>
</dbReference>
<dbReference type="PROSITE" id="PS51272">
    <property type="entry name" value="SLH"/>
    <property type="match status" value="3"/>
</dbReference>
<feature type="compositionally biased region" description="Low complexity" evidence="2">
    <location>
        <begin position="1292"/>
        <end position="1310"/>
    </location>
</feature>
<dbReference type="InterPro" id="IPR029052">
    <property type="entry name" value="Metallo-depent_PP-like"/>
</dbReference>
<evidence type="ECO:0000259" key="3">
    <source>
        <dbReference type="PROSITE" id="PS51272"/>
    </source>
</evidence>
<dbReference type="InterPro" id="IPR036691">
    <property type="entry name" value="Endo/exonu/phosph_ase_sf"/>
</dbReference>
<evidence type="ECO:0000256" key="1">
    <source>
        <dbReference type="ARBA" id="ARBA00022729"/>
    </source>
</evidence>
<proteinExistence type="predicted"/>
<protein>
    <submittedName>
        <fullName evidence="4">Multifunctional nuclease/2',3'-cyclic-nucleotide 2'-phosphodiesterase/5'-nucleotidase/3'-nucleotidase</fullName>
    </submittedName>
</protein>
<dbReference type="Gene3D" id="3.60.10.10">
    <property type="entry name" value="Endonuclease/exonuclease/phosphatase"/>
    <property type="match status" value="1"/>
</dbReference>